<dbReference type="Proteomes" id="UP000799753">
    <property type="component" value="Unassembled WGS sequence"/>
</dbReference>
<evidence type="ECO:0000313" key="2">
    <source>
        <dbReference type="EMBL" id="KAF2643192.1"/>
    </source>
</evidence>
<dbReference type="OrthoDB" id="3758675at2759"/>
<dbReference type="AlphaFoldDB" id="A0A6A6S7K9"/>
<keyword evidence="1" id="KW-0732">Signal</keyword>
<sequence>MLFSVKTAAKAVTILSVFGLSSAAADVHLCSGDGPYDVTKQYGKVGGEDLNFCDSKWDKGITVTGIEAWSTKWHVRAFQLTYSDGSKGPLHGDSGDTEGNNGGWWAHQSLSWKEGDMISDAHLAGNYWNHGDALGMIHMEQGGNVMDVKSDVGKSNGEPQKLSSGILLGAFGTAGDYVNSFGFMFLKSTVGKSEIVEIKFPQTLEDLNNQQKGVKSFNIKNIQFKNISPEGSGNQTFSFSNLETATVSKTLTQDYTHTFGTEISTTISGEVSVPLFAEAKVENSFKASYGYSTTTSTGETKTDSSAVTFTINGSLMPQKGVDCKATAIRGEYASDYTSIVQVTLDDGQKFKVEVPGHYESIGYARGDASCPEKDIKDLNDNAEEIGSPATKRAIGFSA</sequence>
<organism evidence="2 3">
    <name type="scientific">Massarina eburnea CBS 473.64</name>
    <dbReference type="NCBI Taxonomy" id="1395130"/>
    <lineage>
        <taxon>Eukaryota</taxon>
        <taxon>Fungi</taxon>
        <taxon>Dikarya</taxon>
        <taxon>Ascomycota</taxon>
        <taxon>Pezizomycotina</taxon>
        <taxon>Dothideomycetes</taxon>
        <taxon>Pleosporomycetidae</taxon>
        <taxon>Pleosporales</taxon>
        <taxon>Massarineae</taxon>
        <taxon>Massarinaceae</taxon>
        <taxon>Massarina</taxon>
    </lineage>
</organism>
<reference evidence="2" key="1">
    <citation type="journal article" date="2020" name="Stud. Mycol.">
        <title>101 Dothideomycetes genomes: a test case for predicting lifestyles and emergence of pathogens.</title>
        <authorList>
            <person name="Haridas S."/>
            <person name="Albert R."/>
            <person name="Binder M."/>
            <person name="Bloem J."/>
            <person name="Labutti K."/>
            <person name="Salamov A."/>
            <person name="Andreopoulos B."/>
            <person name="Baker S."/>
            <person name="Barry K."/>
            <person name="Bills G."/>
            <person name="Bluhm B."/>
            <person name="Cannon C."/>
            <person name="Castanera R."/>
            <person name="Culley D."/>
            <person name="Daum C."/>
            <person name="Ezra D."/>
            <person name="Gonzalez J."/>
            <person name="Henrissat B."/>
            <person name="Kuo A."/>
            <person name="Liang C."/>
            <person name="Lipzen A."/>
            <person name="Lutzoni F."/>
            <person name="Magnuson J."/>
            <person name="Mondo S."/>
            <person name="Nolan M."/>
            <person name="Ohm R."/>
            <person name="Pangilinan J."/>
            <person name="Park H.-J."/>
            <person name="Ramirez L."/>
            <person name="Alfaro M."/>
            <person name="Sun H."/>
            <person name="Tritt A."/>
            <person name="Yoshinaga Y."/>
            <person name="Zwiers L.-H."/>
            <person name="Turgeon B."/>
            <person name="Goodwin S."/>
            <person name="Spatafora J."/>
            <person name="Crous P."/>
            <person name="Grigoriev I."/>
        </authorList>
    </citation>
    <scope>NUCLEOTIDE SEQUENCE</scope>
    <source>
        <strain evidence="2">CBS 473.64</strain>
    </source>
</reference>
<name>A0A6A6S7K9_9PLEO</name>
<feature type="chain" id="PRO_5025543282" description="Jacalin-type lectin domain-containing protein" evidence="1">
    <location>
        <begin position="24"/>
        <end position="398"/>
    </location>
</feature>
<gene>
    <name evidence="2" type="ORF">P280DRAFT_467257</name>
</gene>
<evidence type="ECO:0000256" key="1">
    <source>
        <dbReference type="SAM" id="SignalP"/>
    </source>
</evidence>
<protein>
    <recommendedName>
        <fullName evidence="4">Jacalin-type lectin domain-containing protein</fullName>
    </recommendedName>
</protein>
<dbReference type="Pfam" id="PF03318">
    <property type="entry name" value="ETX_MTX2"/>
    <property type="match status" value="1"/>
</dbReference>
<proteinExistence type="predicted"/>
<dbReference type="InterPro" id="IPR036404">
    <property type="entry name" value="Jacalin-like_lectin_dom_sf"/>
</dbReference>
<dbReference type="EMBL" id="MU006780">
    <property type="protein sequence ID" value="KAF2643192.1"/>
    <property type="molecule type" value="Genomic_DNA"/>
</dbReference>
<dbReference type="Gene3D" id="2.170.15.10">
    <property type="entry name" value="Proaerolysin, chain A, domain 3"/>
    <property type="match status" value="1"/>
</dbReference>
<evidence type="ECO:0008006" key="4">
    <source>
        <dbReference type="Google" id="ProtNLM"/>
    </source>
</evidence>
<evidence type="ECO:0000313" key="3">
    <source>
        <dbReference type="Proteomes" id="UP000799753"/>
    </source>
</evidence>
<dbReference type="SUPFAM" id="SSF56973">
    <property type="entry name" value="Aerolisin/ETX pore-forming domain"/>
    <property type="match status" value="1"/>
</dbReference>
<keyword evidence="3" id="KW-1185">Reference proteome</keyword>
<dbReference type="SUPFAM" id="SSF51101">
    <property type="entry name" value="Mannose-binding lectins"/>
    <property type="match status" value="1"/>
</dbReference>
<feature type="signal peptide" evidence="1">
    <location>
        <begin position="1"/>
        <end position="23"/>
    </location>
</feature>
<accession>A0A6A6S7K9</accession>
<dbReference type="InterPro" id="IPR004991">
    <property type="entry name" value="Aerolysin-like"/>
</dbReference>